<dbReference type="InterPro" id="IPR008979">
    <property type="entry name" value="Galactose-bd-like_sf"/>
</dbReference>
<accession>A0A8C5RG20</accession>
<name>A0A8C5RG20_LATLA</name>
<dbReference type="GO" id="GO:0005764">
    <property type="term" value="C:lysosome"/>
    <property type="evidence" value="ECO:0007669"/>
    <property type="project" value="UniProtKB-SubCell"/>
</dbReference>
<dbReference type="Gene3D" id="2.60.120.260">
    <property type="entry name" value="Galactose-binding domain-like"/>
    <property type="match status" value="1"/>
</dbReference>
<feature type="domain" description="Beta-mannosidase-like galactose-binding" evidence="3">
    <location>
        <begin position="3"/>
        <end position="136"/>
    </location>
</feature>
<reference evidence="4" key="1">
    <citation type="submission" date="2025-08" db="UniProtKB">
        <authorList>
            <consortium name="Ensembl"/>
        </authorList>
    </citation>
    <scope>IDENTIFICATION</scope>
</reference>
<dbReference type="GO" id="GO:0006516">
    <property type="term" value="P:glycoprotein catabolic process"/>
    <property type="evidence" value="ECO:0007669"/>
    <property type="project" value="TreeGrafter"/>
</dbReference>
<dbReference type="Pfam" id="PF22666">
    <property type="entry name" value="Glyco_hydro_2_N2"/>
    <property type="match status" value="1"/>
</dbReference>
<sequence length="251" mass="29180">MAYRWISLDNWTYSRTFKAPFNIRTWQKVILVFEGVDTVAQIVVNNLTVGKTDNMFQTYKFDVTDVIKEVNTIEVHFLSAILYAAQQSKIHQAYKVPPECPPPVQKGECHMNFIRKEQCSFSWDWGPSFPTQGIWKDVRIEAYNLYHLVYFSVTPFYERNIQQWHLQIESKFDVVSKKPIAGFLAVNIPELRIQQVFPGQLLPGEGTIAFLMNVSKVRTIFVAYGEFSSFGLDQGCQFQDLWTGCRPPWKQ</sequence>
<evidence type="ECO:0000313" key="5">
    <source>
        <dbReference type="Proteomes" id="UP000694406"/>
    </source>
</evidence>
<reference evidence="4" key="2">
    <citation type="submission" date="2025-09" db="UniProtKB">
        <authorList>
            <consortium name="Ensembl"/>
        </authorList>
    </citation>
    <scope>IDENTIFICATION</scope>
</reference>
<keyword evidence="1" id="KW-0378">Hydrolase</keyword>
<dbReference type="Ensembl" id="ENSLLTT00000001822.1">
    <property type="protein sequence ID" value="ENSLLTP00000001756.1"/>
    <property type="gene ID" value="ENSLLTG00000001368.1"/>
</dbReference>
<dbReference type="PANTHER" id="PTHR43730:SF1">
    <property type="entry name" value="BETA-MANNOSIDASE"/>
    <property type="match status" value="1"/>
</dbReference>
<evidence type="ECO:0000259" key="3">
    <source>
        <dbReference type="Pfam" id="PF22666"/>
    </source>
</evidence>
<proteinExistence type="predicted"/>
<dbReference type="AlphaFoldDB" id="A0A8C5RG20"/>
<dbReference type="InterPro" id="IPR050887">
    <property type="entry name" value="Beta-mannosidase_GH2"/>
</dbReference>
<dbReference type="Proteomes" id="UP000694406">
    <property type="component" value="Unplaced"/>
</dbReference>
<dbReference type="InterPro" id="IPR054593">
    <property type="entry name" value="Beta-mannosidase-like_N2"/>
</dbReference>
<evidence type="ECO:0000256" key="2">
    <source>
        <dbReference type="ARBA" id="ARBA00023295"/>
    </source>
</evidence>
<dbReference type="GeneTree" id="ENSGT00390000001670"/>
<dbReference type="GO" id="GO:0004567">
    <property type="term" value="F:beta-mannosidase activity"/>
    <property type="evidence" value="ECO:0007669"/>
    <property type="project" value="UniProtKB-EC"/>
</dbReference>
<keyword evidence="2" id="KW-0326">Glycosidase</keyword>
<keyword evidence="5" id="KW-1185">Reference proteome</keyword>
<organism evidence="4 5">
    <name type="scientific">Laticauda laticaudata</name>
    <name type="common">Blue-ringed sea krait</name>
    <name type="synonym">Blue-lipped sea krait</name>
    <dbReference type="NCBI Taxonomy" id="8630"/>
    <lineage>
        <taxon>Eukaryota</taxon>
        <taxon>Metazoa</taxon>
        <taxon>Chordata</taxon>
        <taxon>Craniata</taxon>
        <taxon>Vertebrata</taxon>
        <taxon>Euteleostomi</taxon>
        <taxon>Lepidosauria</taxon>
        <taxon>Squamata</taxon>
        <taxon>Bifurcata</taxon>
        <taxon>Unidentata</taxon>
        <taxon>Episquamata</taxon>
        <taxon>Toxicofera</taxon>
        <taxon>Serpentes</taxon>
        <taxon>Colubroidea</taxon>
        <taxon>Elapidae</taxon>
        <taxon>Laticaudinae</taxon>
        <taxon>Laticauda</taxon>
    </lineage>
</organism>
<evidence type="ECO:0000256" key="1">
    <source>
        <dbReference type="ARBA" id="ARBA00022801"/>
    </source>
</evidence>
<protein>
    <recommendedName>
        <fullName evidence="3">Beta-mannosidase-like galactose-binding domain-containing protein</fullName>
    </recommendedName>
</protein>
<dbReference type="PANTHER" id="PTHR43730">
    <property type="entry name" value="BETA-MANNOSIDASE"/>
    <property type="match status" value="1"/>
</dbReference>
<evidence type="ECO:0000313" key="4">
    <source>
        <dbReference type="Ensembl" id="ENSLLTP00000001756.1"/>
    </source>
</evidence>
<dbReference type="SUPFAM" id="SSF49785">
    <property type="entry name" value="Galactose-binding domain-like"/>
    <property type="match status" value="1"/>
</dbReference>